<evidence type="ECO:0000313" key="2">
    <source>
        <dbReference type="Proteomes" id="UP001589836"/>
    </source>
</evidence>
<proteinExistence type="predicted"/>
<sequence>MVRKECAVCYRASFSSSGTGEWDCPYCGEDLSSEPVLPIEVNPVFRQVLEREADRRELE</sequence>
<gene>
    <name evidence="1" type="ORF">ACFFGV_12155</name>
</gene>
<dbReference type="Proteomes" id="UP001589836">
    <property type="component" value="Unassembled WGS sequence"/>
</dbReference>
<dbReference type="RefSeq" id="WP_377348174.1">
    <property type="nucleotide sequence ID" value="NZ_JBHLTP010000010.1"/>
</dbReference>
<evidence type="ECO:0000313" key="1">
    <source>
        <dbReference type="EMBL" id="MFC0524320.1"/>
    </source>
</evidence>
<comment type="caution">
    <text evidence="1">The sequence shown here is derived from an EMBL/GenBank/DDBJ whole genome shotgun (WGS) entry which is preliminary data.</text>
</comment>
<protein>
    <submittedName>
        <fullName evidence="1">Uncharacterized protein</fullName>
    </submittedName>
</protein>
<dbReference type="EMBL" id="JBHLTP010000010">
    <property type="protein sequence ID" value="MFC0524320.1"/>
    <property type="molecule type" value="Genomic_DNA"/>
</dbReference>
<accession>A0ABV6LPI2</accession>
<organism evidence="1 2">
    <name type="scientific">Pontibacillus salicampi</name>
    <dbReference type="NCBI Taxonomy" id="1449801"/>
    <lineage>
        <taxon>Bacteria</taxon>
        <taxon>Bacillati</taxon>
        <taxon>Bacillota</taxon>
        <taxon>Bacilli</taxon>
        <taxon>Bacillales</taxon>
        <taxon>Bacillaceae</taxon>
        <taxon>Pontibacillus</taxon>
    </lineage>
</organism>
<keyword evidence="2" id="KW-1185">Reference proteome</keyword>
<name>A0ABV6LPI2_9BACI</name>
<reference evidence="1 2" key="1">
    <citation type="submission" date="2024-09" db="EMBL/GenBank/DDBJ databases">
        <authorList>
            <person name="Sun Q."/>
            <person name="Mori K."/>
        </authorList>
    </citation>
    <scope>NUCLEOTIDE SEQUENCE [LARGE SCALE GENOMIC DNA]</scope>
    <source>
        <strain evidence="1 2">NCAIM B.02529</strain>
    </source>
</reference>